<proteinExistence type="predicted"/>
<gene>
    <name evidence="1" type="ORF">HJG63_008621</name>
</gene>
<dbReference type="AlphaFoldDB" id="A0A7J8DI81"/>
<reference evidence="1 2" key="1">
    <citation type="journal article" date="2020" name="Nature">
        <title>Six reference-quality genomes reveal evolution of bat adaptations.</title>
        <authorList>
            <person name="Jebb D."/>
            <person name="Huang Z."/>
            <person name="Pippel M."/>
            <person name="Hughes G.M."/>
            <person name="Lavrichenko K."/>
            <person name="Devanna P."/>
            <person name="Winkler S."/>
            <person name="Jermiin L.S."/>
            <person name="Skirmuntt E.C."/>
            <person name="Katzourakis A."/>
            <person name="Burkitt-Gray L."/>
            <person name="Ray D.A."/>
            <person name="Sullivan K.A.M."/>
            <person name="Roscito J.G."/>
            <person name="Kirilenko B.M."/>
            <person name="Davalos L.M."/>
            <person name="Corthals A.P."/>
            <person name="Power M.L."/>
            <person name="Jones G."/>
            <person name="Ransome R.D."/>
            <person name="Dechmann D.K.N."/>
            <person name="Locatelli A.G."/>
            <person name="Puechmaille S.J."/>
            <person name="Fedrigo O."/>
            <person name="Jarvis E.D."/>
            <person name="Hiller M."/>
            <person name="Vernes S.C."/>
            <person name="Myers E.W."/>
            <person name="Teeling E.C."/>
        </authorList>
    </citation>
    <scope>NUCLEOTIDE SEQUENCE [LARGE SCALE GENOMIC DNA]</scope>
    <source>
        <strain evidence="1">MRouAeg1</strain>
        <tissue evidence="1">Muscle</tissue>
    </source>
</reference>
<protein>
    <submittedName>
        <fullName evidence="1">Uncharacterized protein</fullName>
    </submittedName>
</protein>
<name>A0A7J8DI81_ROUAE</name>
<organism evidence="1 2">
    <name type="scientific">Rousettus aegyptiacus</name>
    <name type="common">Egyptian fruit bat</name>
    <name type="synonym">Pteropus aegyptiacus</name>
    <dbReference type="NCBI Taxonomy" id="9407"/>
    <lineage>
        <taxon>Eukaryota</taxon>
        <taxon>Metazoa</taxon>
        <taxon>Chordata</taxon>
        <taxon>Craniata</taxon>
        <taxon>Vertebrata</taxon>
        <taxon>Euteleostomi</taxon>
        <taxon>Mammalia</taxon>
        <taxon>Eutheria</taxon>
        <taxon>Laurasiatheria</taxon>
        <taxon>Chiroptera</taxon>
        <taxon>Yinpterochiroptera</taxon>
        <taxon>Pteropodoidea</taxon>
        <taxon>Pteropodidae</taxon>
        <taxon>Rousettinae</taxon>
        <taxon>Rousettus</taxon>
    </lineage>
</organism>
<comment type="caution">
    <text evidence="1">The sequence shown here is derived from an EMBL/GenBank/DDBJ whole genome shotgun (WGS) entry which is preliminary data.</text>
</comment>
<evidence type="ECO:0000313" key="2">
    <source>
        <dbReference type="Proteomes" id="UP000593571"/>
    </source>
</evidence>
<keyword evidence="2" id="KW-1185">Reference proteome</keyword>
<accession>A0A7J8DI81</accession>
<evidence type="ECO:0000313" key="1">
    <source>
        <dbReference type="EMBL" id="KAF6422820.1"/>
    </source>
</evidence>
<dbReference type="InterPro" id="IPR043502">
    <property type="entry name" value="DNA/RNA_pol_sf"/>
</dbReference>
<dbReference type="InterPro" id="IPR043128">
    <property type="entry name" value="Rev_trsase/Diguanyl_cyclase"/>
</dbReference>
<dbReference type="Gene3D" id="3.30.70.270">
    <property type="match status" value="1"/>
</dbReference>
<sequence length="153" mass="17912">MFLVNIVLFTLALTLLFLLTSHMKAYIFLELELECGCRSIVSTLAGLPATMILQQLMDHDKRRAKRFLGIPYIADVAKPIYKVTRKAFDFVWNEAQEKAFQQLEQYVHLYSTLQTIEPVWRRFSRSQRLRKTQAAVFSVMLNKIQHKEKGDML</sequence>
<dbReference type="Proteomes" id="UP000593571">
    <property type="component" value="Unassembled WGS sequence"/>
</dbReference>
<dbReference type="SUPFAM" id="SSF56672">
    <property type="entry name" value="DNA/RNA polymerases"/>
    <property type="match status" value="1"/>
</dbReference>
<dbReference type="EMBL" id="JACASE010000012">
    <property type="protein sequence ID" value="KAF6422820.1"/>
    <property type="molecule type" value="Genomic_DNA"/>
</dbReference>